<dbReference type="PANTHER" id="PTHR33908">
    <property type="entry name" value="MANNOSYLTRANSFERASE YKCB-RELATED"/>
    <property type="match status" value="1"/>
</dbReference>
<dbReference type="PANTHER" id="PTHR33908:SF11">
    <property type="entry name" value="MEMBRANE PROTEIN"/>
    <property type="match status" value="1"/>
</dbReference>
<feature type="transmembrane region" description="Helical" evidence="8">
    <location>
        <begin position="312"/>
        <end position="333"/>
    </location>
</feature>
<name>A0A0D1EJK8_9RHOB</name>
<sequence length="489" mass="51998">MAGHIPVLLIGLHWLVIWMVWDGIGPRDAVRYVDAALSLLDGQVTDTHWGLRWPLVLPMAGSLAVFGQNEFAASLPVFAYSSLLVVISWQIARRWFGEAAGFAAGILFAGSGLFTMVGSGIYIFLPEIVFCVASLGLATQAGDRPVGRYALAGALVFLAWLCRETSGFMLPALVAGAFTMFGITRNALLAASAATAAFIGLVALEWLGYWLGRGDPLHRIWIDLGHGRGQSGTEILPDGMGSASSWLDPLFGALTHGIVLPIHLTAIAAAVLILMSRVRPRSGGGRALITAGVAAALSFAISVGLLNLETVFYFPIVPWLATMLAGWGLAVIARMSGKPSALAIGAPIIVSSFAIHDLTRDRSMIAARALADFAISAGEPVAADPYLAERARMFLRLDRDDVGRVVDYREVASLSGYLVFDSLAGRGAIRGVPDPTGWSEFRRLSFGEAPVTARLFRSAGSLARPVPQRLLRDPPGAVIWRVPEAASAD</sequence>
<evidence type="ECO:0000256" key="6">
    <source>
        <dbReference type="ARBA" id="ARBA00022989"/>
    </source>
</evidence>
<keyword evidence="4" id="KW-0808">Transferase</keyword>
<evidence type="ECO:0000259" key="9">
    <source>
        <dbReference type="Pfam" id="PF13231"/>
    </source>
</evidence>
<evidence type="ECO:0000256" key="4">
    <source>
        <dbReference type="ARBA" id="ARBA00022679"/>
    </source>
</evidence>
<feature type="transmembrane region" description="Helical" evidence="8">
    <location>
        <begin position="71"/>
        <end position="92"/>
    </location>
</feature>
<feature type="transmembrane region" description="Helical" evidence="8">
    <location>
        <begin position="187"/>
        <end position="211"/>
    </location>
</feature>
<dbReference type="PATRIC" id="fig|935700.4.peg.943"/>
<accession>A0A0D1EJK8</accession>
<dbReference type="GO" id="GO:0016763">
    <property type="term" value="F:pentosyltransferase activity"/>
    <property type="evidence" value="ECO:0007669"/>
    <property type="project" value="TreeGrafter"/>
</dbReference>
<dbReference type="RefSeq" id="WP_043917755.1">
    <property type="nucleotide sequence ID" value="NZ_FZPF01000007.1"/>
</dbReference>
<evidence type="ECO:0000313" key="10">
    <source>
        <dbReference type="EMBL" id="KIT17171.1"/>
    </source>
</evidence>
<evidence type="ECO:0000256" key="1">
    <source>
        <dbReference type="ARBA" id="ARBA00004651"/>
    </source>
</evidence>
<feature type="domain" description="Glycosyltransferase RgtA/B/C/D-like" evidence="9">
    <location>
        <begin position="60"/>
        <end position="204"/>
    </location>
</feature>
<evidence type="ECO:0000256" key="2">
    <source>
        <dbReference type="ARBA" id="ARBA00022475"/>
    </source>
</evidence>
<proteinExistence type="predicted"/>
<organism evidence="10 11">
    <name type="scientific">Jannaschia aquimarina</name>
    <dbReference type="NCBI Taxonomy" id="935700"/>
    <lineage>
        <taxon>Bacteria</taxon>
        <taxon>Pseudomonadati</taxon>
        <taxon>Pseudomonadota</taxon>
        <taxon>Alphaproteobacteria</taxon>
        <taxon>Rhodobacterales</taxon>
        <taxon>Roseobacteraceae</taxon>
        <taxon>Jannaschia</taxon>
    </lineage>
</organism>
<protein>
    <recommendedName>
        <fullName evidence="9">Glycosyltransferase RgtA/B/C/D-like domain-containing protein</fullName>
    </recommendedName>
</protein>
<keyword evidence="7 8" id="KW-0472">Membrane</keyword>
<feature type="transmembrane region" description="Helical" evidence="8">
    <location>
        <begin position="250"/>
        <end position="275"/>
    </location>
</feature>
<dbReference type="STRING" id="935700.jaqu_09010"/>
<comment type="subcellular location">
    <subcellularLocation>
        <location evidence="1">Cell membrane</location>
        <topology evidence="1">Multi-pass membrane protein</topology>
    </subcellularLocation>
</comment>
<dbReference type="Pfam" id="PF13231">
    <property type="entry name" value="PMT_2"/>
    <property type="match status" value="1"/>
</dbReference>
<dbReference type="InterPro" id="IPR038731">
    <property type="entry name" value="RgtA/B/C-like"/>
</dbReference>
<keyword evidence="11" id="KW-1185">Reference proteome</keyword>
<keyword evidence="2" id="KW-1003">Cell membrane</keyword>
<evidence type="ECO:0000256" key="8">
    <source>
        <dbReference type="SAM" id="Phobius"/>
    </source>
</evidence>
<evidence type="ECO:0000313" key="11">
    <source>
        <dbReference type="Proteomes" id="UP000032232"/>
    </source>
</evidence>
<dbReference type="AlphaFoldDB" id="A0A0D1EJK8"/>
<dbReference type="EMBL" id="JYFE01000020">
    <property type="protein sequence ID" value="KIT17171.1"/>
    <property type="molecule type" value="Genomic_DNA"/>
</dbReference>
<feature type="transmembrane region" description="Helical" evidence="8">
    <location>
        <begin position="287"/>
        <end position="306"/>
    </location>
</feature>
<dbReference type="Proteomes" id="UP000032232">
    <property type="component" value="Unassembled WGS sequence"/>
</dbReference>
<keyword evidence="6 8" id="KW-1133">Transmembrane helix</keyword>
<evidence type="ECO:0000256" key="7">
    <source>
        <dbReference type="ARBA" id="ARBA00023136"/>
    </source>
</evidence>
<keyword evidence="3" id="KW-0328">Glycosyltransferase</keyword>
<reference evidence="10 11" key="1">
    <citation type="submission" date="2015-02" db="EMBL/GenBank/DDBJ databases">
        <title>Genome Sequence of Jannaschia aquimarina DSM28248, a member of the Roseobacter clade.</title>
        <authorList>
            <person name="Voget S."/>
            <person name="Daniel R."/>
        </authorList>
    </citation>
    <scope>NUCLEOTIDE SEQUENCE [LARGE SCALE GENOMIC DNA]</scope>
    <source>
        <strain evidence="10 11">GSW-M26</strain>
    </source>
</reference>
<comment type="caution">
    <text evidence="10">The sequence shown here is derived from an EMBL/GenBank/DDBJ whole genome shotgun (WGS) entry which is preliminary data.</text>
</comment>
<feature type="transmembrane region" description="Helical" evidence="8">
    <location>
        <begin position="7"/>
        <end position="24"/>
    </location>
</feature>
<feature type="transmembrane region" description="Helical" evidence="8">
    <location>
        <begin position="145"/>
        <end position="162"/>
    </location>
</feature>
<feature type="transmembrane region" description="Helical" evidence="8">
    <location>
        <begin position="99"/>
        <end position="125"/>
    </location>
</feature>
<dbReference type="GO" id="GO:0009103">
    <property type="term" value="P:lipopolysaccharide biosynthetic process"/>
    <property type="evidence" value="ECO:0007669"/>
    <property type="project" value="UniProtKB-ARBA"/>
</dbReference>
<dbReference type="InterPro" id="IPR050297">
    <property type="entry name" value="LipidA_mod_glycosyltrf_83"/>
</dbReference>
<keyword evidence="5 8" id="KW-0812">Transmembrane</keyword>
<dbReference type="GO" id="GO:0005886">
    <property type="term" value="C:plasma membrane"/>
    <property type="evidence" value="ECO:0007669"/>
    <property type="project" value="UniProtKB-SubCell"/>
</dbReference>
<evidence type="ECO:0000256" key="3">
    <source>
        <dbReference type="ARBA" id="ARBA00022676"/>
    </source>
</evidence>
<evidence type="ECO:0000256" key="5">
    <source>
        <dbReference type="ARBA" id="ARBA00022692"/>
    </source>
</evidence>
<gene>
    <name evidence="10" type="ORF">jaqu_09010</name>
</gene>